<evidence type="ECO:0000256" key="1">
    <source>
        <dbReference type="SAM" id="MobiDB-lite"/>
    </source>
</evidence>
<reference evidence="2 3" key="1">
    <citation type="journal article" date="2019" name="Sci. Rep.">
        <title>Orb-weaving spider Araneus ventricosus genome elucidates the spidroin gene catalogue.</title>
        <authorList>
            <person name="Kono N."/>
            <person name="Nakamura H."/>
            <person name="Ohtoshi R."/>
            <person name="Moran D.A.P."/>
            <person name="Shinohara A."/>
            <person name="Yoshida Y."/>
            <person name="Fujiwara M."/>
            <person name="Mori M."/>
            <person name="Tomita M."/>
            <person name="Arakawa K."/>
        </authorList>
    </citation>
    <scope>NUCLEOTIDE SEQUENCE [LARGE SCALE GENOMIC DNA]</scope>
</reference>
<keyword evidence="3" id="KW-1185">Reference proteome</keyword>
<protein>
    <submittedName>
        <fullName evidence="2">Uncharacterized protein</fullName>
    </submittedName>
</protein>
<proteinExistence type="predicted"/>
<feature type="region of interest" description="Disordered" evidence="1">
    <location>
        <begin position="18"/>
        <end position="45"/>
    </location>
</feature>
<feature type="compositionally biased region" description="Polar residues" evidence="1">
    <location>
        <begin position="18"/>
        <end position="27"/>
    </location>
</feature>
<name>A0A4Y2B762_ARAVE</name>
<evidence type="ECO:0000313" key="3">
    <source>
        <dbReference type="Proteomes" id="UP000499080"/>
    </source>
</evidence>
<accession>A0A4Y2B762</accession>
<gene>
    <name evidence="2" type="ORF">AVEN_270466_1</name>
</gene>
<comment type="caution">
    <text evidence="2">The sequence shown here is derived from an EMBL/GenBank/DDBJ whole genome shotgun (WGS) entry which is preliminary data.</text>
</comment>
<sequence length="80" mass="9334">MSEEGRYRSLLSGNTSFPRALSVQSNSSHRKSGYATDDSSRKYTESWVKDNRYKPPSESEICKKIKRYEDIIDKNRELLI</sequence>
<dbReference type="Proteomes" id="UP000499080">
    <property type="component" value="Unassembled WGS sequence"/>
</dbReference>
<organism evidence="2 3">
    <name type="scientific">Araneus ventricosus</name>
    <name type="common">Orbweaver spider</name>
    <name type="synonym">Epeira ventricosa</name>
    <dbReference type="NCBI Taxonomy" id="182803"/>
    <lineage>
        <taxon>Eukaryota</taxon>
        <taxon>Metazoa</taxon>
        <taxon>Ecdysozoa</taxon>
        <taxon>Arthropoda</taxon>
        <taxon>Chelicerata</taxon>
        <taxon>Arachnida</taxon>
        <taxon>Araneae</taxon>
        <taxon>Araneomorphae</taxon>
        <taxon>Entelegynae</taxon>
        <taxon>Araneoidea</taxon>
        <taxon>Araneidae</taxon>
        <taxon>Araneus</taxon>
    </lineage>
</organism>
<evidence type="ECO:0000313" key="2">
    <source>
        <dbReference type="EMBL" id="GBL87175.1"/>
    </source>
</evidence>
<dbReference type="AlphaFoldDB" id="A0A4Y2B762"/>
<dbReference type="EMBL" id="BGPR01000052">
    <property type="protein sequence ID" value="GBL87175.1"/>
    <property type="molecule type" value="Genomic_DNA"/>
</dbReference>